<name>A0A918AXC1_9ACTN</name>
<evidence type="ECO:0000313" key="2">
    <source>
        <dbReference type="EMBL" id="GGP96202.1"/>
    </source>
</evidence>
<proteinExistence type="predicted"/>
<comment type="caution">
    <text evidence="2">The sequence shown here is derived from an EMBL/GenBank/DDBJ whole genome shotgun (WGS) entry which is preliminary data.</text>
</comment>
<dbReference type="Pfam" id="PF11746">
    <property type="entry name" value="DUF3303"/>
    <property type="match status" value="1"/>
</dbReference>
<sequence length="166" mass="18401">MSPVPDVRNHAGGRLPDTAAGRGRAPDRTPTGDGSPYARSPPNAPVRVHTGRTAPRLKRPTSERNEALMRMMLVIHMDTQKASELIRDNEMEQFMQSAMERLRPEAAYFGPHKGVRTGFIVMDLEDPSQLPSISEPFFSRLNATIEAFPVMTVDDVRAGLQRYASA</sequence>
<dbReference type="Proteomes" id="UP000654123">
    <property type="component" value="Unassembled WGS sequence"/>
</dbReference>
<evidence type="ECO:0000313" key="3">
    <source>
        <dbReference type="Proteomes" id="UP000654123"/>
    </source>
</evidence>
<protein>
    <submittedName>
        <fullName evidence="2">Uncharacterized protein</fullName>
    </submittedName>
</protein>
<keyword evidence="3" id="KW-1185">Reference proteome</keyword>
<gene>
    <name evidence="2" type="ORF">GCM10010249_12940</name>
</gene>
<dbReference type="InterPro" id="IPR021734">
    <property type="entry name" value="DUF3303"/>
</dbReference>
<organism evidence="2 3">
    <name type="scientific">Streptomyces roseolilacinus</name>
    <dbReference type="NCBI Taxonomy" id="66904"/>
    <lineage>
        <taxon>Bacteria</taxon>
        <taxon>Bacillati</taxon>
        <taxon>Actinomycetota</taxon>
        <taxon>Actinomycetes</taxon>
        <taxon>Kitasatosporales</taxon>
        <taxon>Streptomycetaceae</taxon>
        <taxon>Streptomyces</taxon>
    </lineage>
</organism>
<dbReference type="AlphaFoldDB" id="A0A918AXC1"/>
<feature type="region of interest" description="Disordered" evidence="1">
    <location>
        <begin position="1"/>
        <end position="63"/>
    </location>
</feature>
<dbReference type="EMBL" id="BMSV01000002">
    <property type="protein sequence ID" value="GGP96202.1"/>
    <property type="molecule type" value="Genomic_DNA"/>
</dbReference>
<reference evidence="2" key="2">
    <citation type="submission" date="2020-09" db="EMBL/GenBank/DDBJ databases">
        <authorList>
            <person name="Sun Q."/>
            <person name="Ohkuma M."/>
        </authorList>
    </citation>
    <scope>NUCLEOTIDE SEQUENCE</scope>
    <source>
        <strain evidence="2">JCM 4335</strain>
    </source>
</reference>
<evidence type="ECO:0000256" key="1">
    <source>
        <dbReference type="SAM" id="MobiDB-lite"/>
    </source>
</evidence>
<reference evidence="2" key="1">
    <citation type="journal article" date="2014" name="Int. J. Syst. Evol. Microbiol.">
        <title>Complete genome sequence of Corynebacterium casei LMG S-19264T (=DSM 44701T), isolated from a smear-ripened cheese.</title>
        <authorList>
            <consortium name="US DOE Joint Genome Institute (JGI-PGF)"/>
            <person name="Walter F."/>
            <person name="Albersmeier A."/>
            <person name="Kalinowski J."/>
            <person name="Ruckert C."/>
        </authorList>
    </citation>
    <scope>NUCLEOTIDE SEQUENCE</scope>
    <source>
        <strain evidence="2">JCM 4335</strain>
    </source>
</reference>
<accession>A0A918AXC1</accession>